<accession>A0A5B9PDJ6</accession>
<dbReference type="EMBL" id="CP042912">
    <property type="protein sequence ID" value="QEG23265.1"/>
    <property type="molecule type" value="Genomic_DNA"/>
</dbReference>
<dbReference type="Proteomes" id="UP000322214">
    <property type="component" value="Chromosome"/>
</dbReference>
<feature type="chain" id="PRO_5022675682" evidence="1">
    <location>
        <begin position="24"/>
        <end position="74"/>
    </location>
</feature>
<keyword evidence="1" id="KW-0732">Signal</keyword>
<evidence type="ECO:0000313" key="3">
    <source>
        <dbReference type="Proteomes" id="UP000322214"/>
    </source>
</evidence>
<feature type="signal peptide" evidence="1">
    <location>
        <begin position="1"/>
        <end position="23"/>
    </location>
</feature>
<sequence precursor="true">MIQKTLLGLALCSALIVTPFAFASFNAPAPTAACECCGDACECDVCVCDANGCACDTGGDCFCTIDCCAVCCDD</sequence>
<dbReference type="KEGG" id="mff:MFFC18_31610"/>
<keyword evidence="3" id="KW-1185">Reference proteome</keyword>
<evidence type="ECO:0000256" key="1">
    <source>
        <dbReference type="SAM" id="SignalP"/>
    </source>
</evidence>
<reference evidence="2 3" key="1">
    <citation type="submission" date="2019-08" db="EMBL/GenBank/DDBJ databases">
        <title>Deep-cultivation of Planctomycetes and their phenomic and genomic characterization uncovers novel biology.</title>
        <authorList>
            <person name="Wiegand S."/>
            <person name="Jogler M."/>
            <person name="Boedeker C."/>
            <person name="Pinto D."/>
            <person name="Vollmers J."/>
            <person name="Rivas-Marin E."/>
            <person name="Kohn T."/>
            <person name="Peeters S.H."/>
            <person name="Heuer A."/>
            <person name="Rast P."/>
            <person name="Oberbeckmann S."/>
            <person name="Bunk B."/>
            <person name="Jeske O."/>
            <person name="Meyerdierks A."/>
            <person name="Storesund J.E."/>
            <person name="Kallscheuer N."/>
            <person name="Luecker S."/>
            <person name="Lage O.M."/>
            <person name="Pohl T."/>
            <person name="Merkel B.J."/>
            <person name="Hornburger P."/>
            <person name="Mueller R.-W."/>
            <person name="Bruemmer F."/>
            <person name="Labrenz M."/>
            <person name="Spormann A.M."/>
            <person name="Op den Camp H."/>
            <person name="Overmann J."/>
            <person name="Amann R."/>
            <person name="Jetten M.S.M."/>
            <person name="Mascher T."/>
            <person name="Medema M.H."/>
            <person name="Devos D.P."/>
            <person name="Kaster A.-K."/>
            <person name="Ovreas L."/>
            <person name="Rohde M."/>
            <person name="Galperin M.Y."/>
            <person name="Jogler C."/>
        </authorList>
    </citation>
    <scope>NUCLEOTIDE SEQUENCE [LARGE SCALE GENOMIC DNA]</scope>
    <source>
        <strain evidence="2 3">FC18</strain>
    </source>
</reference>
<gene>
    <name evidence="2" type="ORF">MFFC18_31610</name>
</gene>
<proteinExistence type="predicted"/>
<protein>
    <submittedName>
        <fullName evidence="2">Uncharacterized protein</fullName>
    </submittedName>
</protein>
<organism evidence="2 3">
    <name type="scientific">Mariniblastus fucicola</name>
    <dbReference type="NCBI Taxonomy" id="980251"/>
    <lineage>
        <taxon>Bacteria</taxon>
        <taxon>Pseudomonadati</taxon>
        <taxon>Planctomycetota</taxon>
        <taxon>Planctomycetia</taxon>
        <taxon>Pirellulales</taxon>
        <taxon>Pirellulaceae</taxon>
        <taxon>Mariniblastus</taxon>
    </lineage>
</organism>
<dbReference type="AlphaFoldDB" id="A0A5B9PDJ6"/>
<name>A0A5B9PDJ6_9BACT</name>
<evidence type="ECO:0000313" key="2">
    <source>
        <dbReference type="EMBL" id="QEG23265.1"/>
    </source>
</evidence>